<dbReference type="Pfam" id="PF00122">
    <property type="entry name" value="E1-E2_ATPase"/>
    <property type="match status" value="1"/>
</dbReference>
<dbReference type="Proteomes" id="UP001055219">
    <property type="component" value="Unassembled WGS sequence"/>
</dbReference>
<dbReference type="Pfam" id="PF00689">
    <property type="entry name" value="Cation_ATPase_C"/>
    <property type="match status" value="1"/>
</dbReference>
<accession>A0A9P9Y682</accession>
<feature type="region of interest" description="Disordered" evidence="18">
    <location>
        <begin position="228"/>
        <end position="259"/>
    </location>
</feature>
<feature type="compositionally biased region" description="Acidic residues" evidence="18">
    <location>
        <begin position="228"/>
        <end position="238"/>
    </location>
</feature>
<keyword evidence="14 17" id="KW-0472">Membrane</keyword>
<dbReference type="InterPro" id="IPR044492">
    <property type="entry name" value="P_typ_ATPase_HD_dom"/>
</dbReference>
<feature type="compositionally biased region" description="Polar residues" evidence="18">
    <location>
        <begin position="799"/>
        <end position="830"/>
    </location>
</feature>
<dbReference type="SUPFAM" id="SSF56059">
    <property type="entry name" value="Glutathione synthetase ATP-binding domain-like"/>
    <property type="match status" value="1"/>
</dbReference>
<evidence type="ECO:0000313" key="23">
    <source>
        <dbReference type="EMBL" id="KAI6784242.1"/>
    </source>
</evidence>
<dbReference type="InterPro" id="IPR006068">
    <property type="entry name" value="ATPase_P-typ_cation-transptr_C"/>
</dbReference>
<feature type="region of interest" description="Disordered" evidence="18">
    <location>
        <begin position="61"/>
        <end position="81"/>
    </location>
</feature>
<dbReference type="RefSeq" id="XP_051365098.1">
    <property type="nucleotide sequence ID" value="XM_051503479.1"/>
</dbReference>
<dbReference type="InterPro" id="IPR023298">
    <property type="entry name" value="ATPase_P-typ_TM_dom_sf"/>
</dbReference>
<dbReference type="EC" id="7.2.2.10" evidence="17"/>
<dbReference type="SFLD" id="SFLDF00027">
    <property type="entry name" value="p-type_atpase"/>
    <property type="match status" value="1"/>
</dbReference>
<evidence type="ECO:0000256" key="8">
    <source>
        <dbReference type="ARBA" id="ARBA00022837"/>
    </source>
</evidence>
<evidence type="ECO:0000256" key="3">
    <source>
        <dbReference type="ARBA" id="ARBA00022554"/>
    </source>
</evidence>
<feature type="transmembrane region" description="Helical" evidence="17">
    <location>
        <begin position="1825"/>
        <end position="1844"/>
    </location>
</feature>
<keyword evidence="4 17" id="KW-0109">Calcium transport</keyword>
<dbReference type="SFLD" id="SFLDS00003">
    <property type="entry name" value="Haloacid_Dehalogenase"/>
    <property type="match status" value="1"/>
</dbReference>
<evidence type="ECO:0000256" key="12">
    <source>
        <dbReference type="ARBA" id="ARBA00022989"/>
    </source>
</evidence>
<keyword evidence="10" id="KW-0460">Magnesium</keyword>
<feature type="transmembrane region" description="Helical" evidence="17">
    <location>
        <begin position="1680"/>
        <end position="1701"/>
    </location>
</feature>
<feature type="domain" description="P-type ATPase A" evidence="19">
    <location>
        <begin position="1059"/>
        <end position="1174"/>
    </location>
</feature>
<dbReference type="FunFam" id="1.20.1110.10:FF:000002">
    <property type="entry name" value="Calcium-transporting ATPase"/>
    <property type="match status" value="1"/>
</dbReference>
<feature type="compositionally biased region" description="Basic and acidic residues" evidence="18">
    <location>
        <begin position="750"/>
        <end position="763"/>
    </location>
</feature>
<dbReference type="PROSITE" id="PS00154">
    <property type="entry name" value="ATPASE_E1_E2"/>
    <property type="match status" value="1"/>
</dbReference>
<organism evidence="23 24">
    <name type="scientific">Emericellopsis cladophorae</name>
    <dbReference type="NCBI Taxonomy" id="2686198"/>
    <lineage>
        <taxon>Eukaryota</taxon>
        <taxon>Fungi</taxon>
        <taxon>Dikarya</taxon>
        <taxon>Ascomycota</taxon>
        <taxon>Pezizomycotina</taxon>
        <taxon>Sordariomycetes</taxon>
        <taxon>Hypocreomycetidae</taxon>
        <taxon>Hypocreales</taxon>
        <taxon>Bionectriaceae</taxon>
        <taxon>Emericellopsis</taxon>
    </lineage>
</organism>
<keyword evidence="3" id="KW-0926">Vacuole</keyword>
<evidence type="ECO:0000256" key="13">
    <source>
        <dbReference type="ARBA" id="ARBA00023065"/>
    </source>
</evidence>
<name>A0A9P9Y682_9HYPO</name>
<feature type="compositionally biased region" description="Basic and acidic residues" evidence="18">
    <location>
        <begin position="776"/>
        <end position="785"/>
    </location>
</feature>
<dbReference type="Gene3D" id="1.20.1110.10">
    <property type="entry name" value="Calcium-transporting ATPase, transmembrane domain"/>
    <property type="match status" value="1"/>
</dbReference>
<evidence type="ECO:0000256" key="14">
    <source>
        <dbReference type="ARBA" id="ARBA00023136"/>
    </source>
</evidence>
<evidence type="ECO:0000256" key="6">
    <source>
        <dbReference type="ARBA" id="ARBA00022723"/>
    </source>
</evidence>
<evidence type="ECO:0000256" key="2">
    <source>
        <dbReference type="ARBA" id="ARBA00022448"/>
    </source>
</evidence>
<dbReference type="Pfam" id="PF13246">
    <property type="entry name" value="Cation_ATPase"/>
    <property type="match status" value="1"/>
</dbReference>
<reference evidence="23" key="2">
    <citation type="submission" date="2022-07" db="EMBL/GenBank/DDBJ databases">
        <authorList>
            <person name="Goncalves M.F.M."/>
            <person name="Hilario S."/>
            <person name="Van De Peer Y."/>
            <person name="Esteves A.C."/>
            <person name="Alves A."/>
        </authorList>
    </citation>
    <scope>NUCLEOTIDE SEQUENCE</scope>
    <source>
        <strain evidence="23">MUM 19.33</strain>
    </source>
</reference>
<dbReference type="Gene3D" id="2.70.150.10">
    <property type="entry name" value="Calcium-transporting ATPase, cytoplasmic transduction domain A"/>
    <property type="match status" value="1"/>
</dbReference>
<dbReference type="SUPFAM" id="SSF81653">
    <property type="entry name" value="Calcium ATPase, transduction domain A"/>
    <property type="match status" value="1"/>
</dbReference>
<dbReference type="GO" id="GO:0005524">
    <property type="term" value="F:ATP binding"/>
    <property type="evidence" value="ECO:0007669"/>
    <property type="project" value="UniProtKB-KW"/>
</dbReference>
<protein>
    <recommendedName>
        <fullName evidence="17">Calcium-transporting ATPase</fullName>
        <ecNumber evidence="17">7.2.2.10</ecNumber>
    </recommendedName>
</protein>
<dbReference type="InterPro" id="IPR018303">
    <property type="entry name" value="ATPase_P-typ_P_site"/>
</dbReference>
<dbReference type="GO" id="GO:0005886">
    <property type="term" value="C:plasma membrane"/>
    <property type="evidence" value="ECO:0007669"/>
    <property type="project" value="TreeGrafter"/>
</dbReference>
<keyword evidence="9 17" id="KW-0067">ATP-binding</keyword>
<feature type="domain" description="Cation-transporting P-type ATPase C-terminal" evidence="20">
    <location>
        <begin position="1706"/>
        <end position="1878"/>
    </location>
</feature>
<feature type="transmembrane region" description="Helical" evidence="17">
    <location>
        <begin position="1237"/>
        <end position="1266"/>
    </location>
</feature>
<evidence type="ECO:0000256" key="9">
    <source>
        <dbReference type="ARBA" id="ARBA00022840"/>
    </source>
</evidence>
<feature type="compositionally biased region" description="Basic and acidic residues" evidence="18">
    <location>
        <begin position="68"/>
        <end position="81"/>
    </location>
</feature>
<dbReference type="NCBIfam" id="TIGR01517">
    <property type="entry name" value="ATPase-IIB_Ca"/>
    <property type="match status" value="1"/>
</dbReference>
<evidence type="ECO:0000259" key="22">
    <source>
        <dbReference type="Pfam" id="PF01975"/>
    </source>
</evidence>
<evidence type="ECO:0000256" key="7">
    <source>
        <dbReference type="ARBA" id="ARBA00022741"/>
    </source>
</evidence>
<evidence type="ECO:0000313" key="24">
    <source>
        <dbReference type="Proteomes" id="UP001055219"/>
    </source>
</evidence>
<feature type="transmembrane region" description="Helical" evidence="17">
    <location>
        <begin position="1191"/>
        <end position="1216"/>
    </location>
</feature>
<feature type="transmembrane region" description="Helical" evidence="17">
    <location>
        <begin position="1856"/>
        <end position="1876"/>
    </location>
</feature>
<keyword evidence="24" id="KW-1185">Reference proteome</keyword>
<dbReference type="OrthoDB" id="202825at2759"/>
<feature type="compositionally biased region" description="Low complexity" evidence="18">
    <location>
        <begin position="765"/>
        <end position="775"/>
    </location>
</feature>
<dbReference type="Pfam" id="PF00690">
    <property type="entry name" value="Cation_ATPase_N"/>
    <property type="match status" value="1"/>
</dbReference>
<evidence type="ECO:0000256" key="10">
    <source>
        <dbReference type="ARBA" id="ARBA00022842"/>
    </source>
</evidence>
<feature type="transmembrane region" description="Helical" evidence="17">
    <location>
        <begin position="1713"/>
        <end position="1730"/>
    </location>
</feature>
<keyword evidence="13 17" id="KW-0406">Ion transport</keyword>
<feature type="region of interest" description="Disordered" evidence="18">
    <location>
        <begin position="1958"/>
        <end position="2043"/>
    </location>
</feature>
<dbReference type="Gene3D" id="3.40.1210.10">
    <property type="entry name" value="Survival protein SurE-like phosphatase/nucleotidase"/>
    <property type="match status" value="1"/>
</dbReference>
<dbReference type="PRINTS" id="PR00120">
    <property type="entry name" value="HATPASE"/>
</dbReference>
<dbReference type="GO" id="GO:0005388">
    <property type="term" value="F:P-type calcium transporter activity"/>
    <property type="evidence" value="ECO:0007669"/>
    <property type="project" value="UniProtKB-EC"/>
</dbReference>
<dbReference type="InterPro" id="IPR008250">
    <property type="entry name" value="ATPase_P-typ_transduc_dom_A_sf"/>
</dbReference>
<feature type="domain" description="Cation-transporting P-type ATPase N-terminal" evidence="21">
    <location>
        <begin position="948"/>
        <end position="991"/>
    </location>
</feature>
<evidence type="ECO:0000256" key="15">
    <source>
        <dbReference type="ARBA" id="ARBA00048694"/>
    </source>
</evidence>
<comment type="similarity">
    <text evidence="17">Belongs to the cation transport ATPase (P-type) (TC 3.A.3) family.</text>
</comment>
<dbReference type="GeneID" id="75831274"/>
<feature type="domain" description="Survival protein SurE-like phosphatase/nucleotidase" evidence="22">
    <location>
        <begin position="3"/>
        <end position="220"/>
    </location>
</feature>
<dbReference type="NCBIfam" id="TIGR01494">
    <property type="entry name" value="ATPase_P-type"/>
    <property type="match status" value="2"/>
</dbReference>
<reference evidence="23" key="1">
    <citation type="journal article" date="2021" name="J Fungi (Basel)">
        <title>Genomic and Metabolomic Analyses of the Marine Fungus Emericellopsis cladophorae: Insights into Saltwater Adaptability Mechanisms and Its Biosynthetic Potential.</title>
        <authorList>
            <person name="Goncalves M.F.M."/>
            <person name="Hilario S."/>
            <person name="Van de Peer Y."/>
            <person name="Esteves A.C."/>
            <person name="Alves A."/>
        </authorList>
    </citation>
    <scope>NUCLEOTIDE SEQUENCE</scope>
    <source>
        <strain evidence="23">MUM 19.33</strain>
    </source>
</reference>
<feature type="compositionally biased region" description="Low complexity" evidence="18">
    <location>
        <begin position="1984"/>
        <end position="2002"/>
    </location>
</feature>
<dbReference type="NCBIfam" id="TIGR00087">
    <property type="entry name" value="surE"/>
    <property type="match status" value="1"/>
</dbReference>
<evidence type="ECO:0000256" key="4">
    <source>
        <dbReference type="ARBA" id="ARBA00022568"/>
    </source>
</evidence>
<dbReference type="Gene3D" id="3.40.50.1000">
    <property type="entry name" value="HAD superfamily/HAD-like"/>
    <property type="match status" value="1"/>
</dbReference>
<evidence type="ECO:0000256" key="5">
    <source>
        <dbReference type="ARBA" id="ARBA00022692"/>
    </source>
</evidence>
<comment type="catalytic activity">
    <reaction evidence="15 17">
        <text>Ca(2+)(in) + ATP + H2O = Ca(2+)(out) + ADP + phosphate + H(+)</text>
        <dbReference type="Rhea" id="RHEA:18105"/>
        <dbReference type="ChEBI" id="CHEBI:15377"/>
        <dbReference type="ChEBI" id="CHEBI:15378"/>
        <dbReference type="ChEBI" id="CHEBI:29108"/>
        <dbReference type="ChEBI" id="CHEBI:30616"/>
        <dbReference type="ChEBI" id="CHEBI:43474"/>
        <dbReference type="ChEBI" id="CHEBI:456216"/>
        <dbReference type="EC" id="7.2.2.10"/>
    </reaction>
</comment>
<dbReference type="InterPro" id="IPR006408">
    <property type="entry name" value="P-type_ATPase_IIB"/>
</dbReference>
<feature type="region of interest" description="Disordered" evidence="18">
    <location>
        <begin position="494"/>
        <end position="514"/>
    </location>
</feature>
<comment type="function">
    <text evidence="16">This magnesium-dependent enzyme catalyzes the hydrolysis of ATP coupled with the transport of calcium. Transports the calcium to the vacuole and participates in the control of the cytosolic free calcium.</text>
</comment>
<dbReference type="InterPro" id="IPR059000">
    <property type="entry name" value="ATPase_P-type_domA"/>
</dbReference>
<feature type="transmembrane region" description="Helical" evidence="17">
    <location>
        <begin position="980"/>
        <end position="1000"/>
    </location>
</feature>
<dbReference type="InterPro" id="IPR036523">
    <property type="entry name" value="SurE-like_sf"/>
</dbReference>
<keyword evidence="12 17" id="KW-1133">Transmembrane helix</keyword>
<dbReference type="GO" id="GO:0006874">
    <property type="term" value="P:intracellular calcium ion homeostasis"/>
    <property type="evidence" value="ECO:0007669"/>
    <property type="project" value="UniProtKB-ARBA"/>
</dbReference>
<evidence type="ECO:0000256" key="11">
    <source>
        <dbReference type="ARBA" id="ARBA00022967"/>
    </source>
</evidence>
<dbReference type="CDD" id="cd02081">
    <property type="entry name" value="P-type_ATPase_Ca_PMCA-like"/>
    <property type="match status" value="1"/>
</dbReference>
<dbReference type="Pfam" id="PF03133">
    <property type="entry name" value="TTL"/>
    <property type="match status" value="1"/>
</dbReference>
<keyword evidence="7 17" id="KW-0547">Nucleotide-binding</keyword>
<evidence type="ECO:0000256" key="16">
    <source>
        <dbReference type="ARBA" id="ARBA00059328"/>
    </source>
</evidence>
<dbReference type="EMBL" id="JAGIXG020000005">
    <property type="protein sequence ID" value="KAI6784242.1"/>
    <property type="molecule type" value="Genomic_DNA"/>
</dbReference>
<feature type="compositionally biased region" description="Basic and acidic residues" evidence="18">
    <location>
        <begin position="239"/>
        <end position="255"/>
    </location>
</feature>
<dbReference type="InterPro" id="IPR004014">
    <property type="entry name" value="ATPase_P-typ_cation-transptr_N"/>
</dbReference>
<evidence type="ECO:0000256" key="18">
    <source>
        <dbReference type="SAM" id="MobiDB-lite"/>
    </source>
</evidence>
<evidence type="ECO:0000259" key="21">
    <source>
        <dbReference type="Pfam" id="PF00690"/>
    </source>
</evidence>
<dbReference type="InterPro" id="IPR004344">
    <property type="entry name" value="TTL/TTLL_fam"/>
</dbReference>
<dbReference type="GO" id="GO:0005774">
    <property type="term" value="C:vacuolar membrane"/>
    <property type="evidence" value="ECO:0007669"/>
    <property type="project" value="UniProtKB-SubCell"/>
</dbReference>
<evidence type="ECO:0000259" key="19">
    <source>
        <dbReference type="Pfam" id="PF00122"/>
    </source>
</evidence>
<dbReference type="SUPFAM" id="SSF81660">
    <property type="entry name" value="Metal cation-transporting ATPase, ATP-binding domain N"/>
    <property type="match status" value="1"/>
</dbReference>
<dbReference type="Pfam" id="PF01975">
    <property type="entry name" value="SurE"/>
    <property type="match status" value="1"/>
</dbReference>
<comment type="function">
    <text evidence="17">Catalyzes the hydrolysis of ATP coupled with the transport of calcium.</text>
</comment>
<dbReference type="SFLD" id="SFLDG00002">
    <property type="entry name" value="C1.7:_P-type_atpase_like"/>
    <property type="match status" value="1"/>
</dbReference>
<dbReference type="PROSITE" id="PS51221">
    <property type="entry name" value="TTL"/>
    <property type="match status" value="1"/>
</dbReference>
<feature type="compositionally biased region" description="Polar residues" evidence="18">
    <location>
        <begin position="2023"/>
        <end position="2036"/>
    </location>
</feature>
<feature type="region of interest" description="Disordered" evidence="18">
    <location>
        <begin position="713"/>
        <end position="831"/>
    </location>
</feature>
<sequence>MHILVTNDDGPPSAQSSPYVHSLIHHLQAAGHVVSVCLPHTQRSWIGKAHMIGQTLKPVYYRPSNNPHDADEGSTHTRPHAGDDQEEWVLIDGTPASCVQIGLHHFFQERGPIDLVVSGPNYGRNTTAVFALSSGTLGAALEAAVCCRKSIALSFAFFTRNHDPQIIDEACRHSVKVIHALYKQWPEDRSVDLYSVNVPLVEGVEGHKTVFTEVLQNYWRDGSCFQEAEAEDEDEQEEEIRKGEVEGNRREENGKGHKHKHFKWAPRFTDVYKSVEESGPGNDGWVVKEGQTSITPLKANFASALGDKSRELVLSKVQEPSVEAIVAYDDPYVQPLIVSALKKTFPRDTVRISEALPSSFRSATKIVAITAYETIDFEHAAANPRDFLINSYMIRKALIRKHFLSTTIDHWTAKNPDSILKRSFKRSEHFEVDYAEFLDDALIEAFDLRESMESNEEKDIKDREWWILKPGMSDRGQGIKLFSSMDELQGIFDKWEEDRPDSDDEEDKDEEQEGKGDYITTSHLRHFVAQPYIHPPLLLPGDDRKFHIRTYVCCVGALQVYVYQDMLALFAAKSYKAPYEESDDIETFLTNTCLQSSPKANTVQLLSSLPLDKSTLESITKQIGEITGELFEAAARAMPIHFQPMPNAFEVFGLDYLVDSNGCVWGLEVNAFPDFRQTGGELKGVVEGFWEGVVNKAVKPFFGIDRGPADKLTLLPSNMSQTPPRSGSGSTKRATLPSGQPSQQSNKTTPELHIRTDLSRDSEADAGASTAAGAEDNGRANRHLEVPSAHGSSRRDNRSSGQGSASPRSDGQSSTSPRHPQQPSETSGCSSRDGLAAIEADRIMSDHDALRPDRGAENAFFVQNNPFAFSPGQLAKMYDPKSLAAFYALGGLTGLEKGLRTNRKLGLDPGETLLRGNVTFEEATKAGSKTSYNANSAKAPVGGDAQPFEDRLRVYSDNRVPARQGQSFLSLVADAFKDKMIIMLCIAATISLGIGVYMTIMEKKEGGDKAPSRGDDREEKVEWIEGVAILVVVALCVLVQAVVDWRKEKRFAELNQKEQDRTVKVVRDGETVEISIHTLMAGDVVQLEPGDVIPADGVLIQGFNIKCDESQATGESDLIRKQSADEVFSAIERRSRLQKMDPFILSGAIINEGVGTYLVTSTGVHSSYGKIIMSLNVEQEMTPLQHKLGYIAQWIAKLGAFVAVALFIILMTRFFLNLRSTNTDIKADEAFKKAIDILLVVVVIVVVAIPEGLPLSVTLALAYAMMQMLKDNNLCRHLKSCEVMGSATTICSDKTGTLTQNKMTVVAGTVGISHDFEEHGDSEGPTERPESAKDCLSEISQSIRDLLKDSIARNSTARETLDDDGNVQFVGSKTETALLMFAQEHLSMQRVNKEREAAKVLHLIPFDSGRKLMGTVVELPHGEGSRLYVKGASEIILDHCGQILREPRENVDTSLGPLSDDDVAEVHDHINDYASRSLRTIGIAYRDFESWPPSGAKTTSDGDLDVDDLLQDLCFVSLVGIQDPLRPGVPEAIAKCQKAGVSVRMVTGDNKLTARAIASECGLLQKDGIVMEGPEFRNLTADEQKDVLPRLQVLSRSSPEDKRVLVIRLKEIGEVVAVTGDGTNDAPALINADVGFSMGKSGTDVAKQASAIVLLDDNFVSIVQALKWGRSVNDAVKKFLQFQLTVNLTALAVAFITAVASERQKSVLTTLQLLWVNMIMDTFAALALATDKPEDDILDRQPESRKAFVVTPTMGKMILFQGIYQLCVALPAYFCDNFMDLQFGEGQKAAFVFNTFVWLQIFNQWNNRRLDNKFNIFAGAHRNFYLLGINGVMIIGQVAIMLLGKGILYQGEPQTLEMWAVTLTFGALSLPVGMVIRLIPDRWFMSLVGGLGWLLPTTVKERAKKSAGAQTTDEEIGMYPHALVEIHDELKFLKRWRGGRLRSLNAAIHHPREALRVAWSPATPPSPVLSGEEDETNRRRSRSRTNTTLGAPTAMAGIVAAGIGMGWSPVEGSPRPLERKKSGGSQLASPSDNSPGVSDRVGS</sequence>
<dbReference type="InterPro" id="IPR002828">
    <property type="entry name" value="SurE-like_Pase/nucleotidase"/>
</dbReference>
<dbReference type="InterPro" id="IPR036412">
    <property type="entry name" value="HAD-like_sf"/>
</dbReference>
<evidence type="ECO:0000256" key="17">
    <source>
        <dbReference type="RuleBase" id="RU361146"/>
    </source>
</evidence>
<dbReference type="PANTHER" id="PTHR24093">
    <property type="entry name" value="CATION TRANSPORTING ATPASE"/>
    <property type="match status" value="1"/>
</dbReference>
<keyword evidence="8 17" id="KW-0106">Calcium</keyword>
<feature type="compositionally biased region" description="Polar residues" evidence="18">
    <location>
        <begin position="715"/>
        <end position="749"/>
    </location>
</feature>
<dbReference type="GO" id="GO:0046872">
    <property type="term" value="F:metal ion binding"/>
    <property type="evidence" value="ECO:0007669"/>
    <property type="project" value="UniProtKB-KW"/>
</dbReference>
<proteinExistence type="inferred from homology"/>
<keyword evidence="2 17" id="KW-0813">Transport</keyword>
<feature type="transmembrane region" description="Helical" evidence="17">
    <location>
        <begin position="1021"/>
        <end position="1043"/>
    </location>
</feature>
<dbReference type="Gene3D" id="3.40.1110.10">
    <property type="entry name" value="Calcium-transporting ATPase, cytoplasmic domain N"/>
    <property type="match status" value="1"/>
</dbReference>
<dbReference type="SUPFAM" id="SSF81665">
    <property type="entry name" value="Calcium ATPase, transmembrane domain M"/>
    <property type="match status" value="1"/>
</dbReference>
<keyword evidence="5 17" id="KW-0812">Transmembrane</keyword>
<feature type="transmembrane region" description="Helical" evidence="17">
    <location>
        <begin position="1988"/>
        <end position="2007"/>
    </location>
</feature>
<dbReference type="FunFam" id="2.70.150.10:FF:000028">
    <property type="entry name" value="Calcium-transporting ATPase"/>
    <property type="match status" value="1"/>
</dbReference>
<dbReference type="Gene3D" id="3.30.470.20">
    <property type="entry name" value="ATP-grasp fold, B domain"/>
    <property type="match status" value="1"/>
</dbReference>
<evidence type="ECO:0000256" key="1">
    <source>
        <dbReference type="ARBA" id="ARBA00004128"/>
    </source>
</evidence>
<comment type="subcellular location">
    <subcellularLocation>
        <location evidence="17">Membrane</location>
        <topology evidence="17">Multi-pass membrane protein</topology>
    </subcellularLocation>
    <subcellularLocation>
        <location evidence="1">Vacuole membrane</location>
        <topology evidence="1">Multi-pass membrane protein</topology>
    </subcellularLocation>
</comment>
<dbReference type="InterPro" id="IPR023214">
    <property type="entry name" value="HAD_sf"/>
</dbReference>
<dbReference type="PRINTS" id="PR00119">
    <property type="entry name" value="CATATPASE"/>
</dbReference>
<dbReference type="SUPFAM" id="SSF64167">
    <property type="entry name" value="SurE-like"/>
    <property type="match status" value="1"/>
</dbReference>
<evidence type="ECO:0000259" key="20">
    <source>
        <dbReference type="Pfam" id="PF00689"/>
    </source>
</evidence>
<feature type="transmembrane region" description="Helical" evidence="17">
    <location>
        <begin position="1758"/>
        <end position="1776"/>
    </location>
</feature>
<dbReference type="SUPFAM" id="SSF56784">
    <property type="entry name" value="HAD-like"/>
    <property type="match status" value="1"/>
</dbReference>
<keyword evidence="6" id="KW-0479">Metal-binding</keyword>
<dbReference type="GO" id="GO:0016887">
    <property type="term" value="F:ATP hydrolysis activity"/>
    <property type="evidence" value="ECO:0007669"/>
    <property type="project" value="InterPro"/>
</dbReference>
<comment type="caution">
    <text evidence="23">The sequence shown here is derived from an EMBL/GenBank/DDBJ whole genome shotgun (WGS) entry which is preliminary data.</text>
</comment>
<gene>
    <name evidence="23" type="ORF">J7T54_004788</name>
</gene>
<dbReference type="FunFam" id="3.40.50.1000:FF:000018">
    <property type="entry name" value="Calcium-transporting ATPase"/>
    <property type="match status" value="1"/>
</dbReference>
<dbReference type="InterPro" id="IPR023299">
    <property type="entry name" value="ATPase_P-typ_cyto_dom_N"/>
</dbReference>
<feature type="compositionally biased region" description="Acidic residues" evidence="18">
    <location>
        <begin position="498"/>
        <end position="512"/>
    </location>
</feature>
<dbReference type="InterPro" id="IPR001757">
    <property type="entry name" value="P_typ_ATPase"/>
</dbReference>
<keyword evidence="11" id="KW-1278">Translocase</keyword>
<dbReference type="PANTHER" id="PTHR24093:SF369">
    <property type="entry name" value="CALCIUM-TRANSPORTING ATPASE"/>
    <property type="match status" value="1"/>
</dbReference>